<dbReference type="PROSITE" id="PS01219">
    <property type="entry name" value="AMMONIUM_TRANSP"/>
    <property type="match status" value="1"/>
</dbReference>
<keyword evidence="3 8" id="KW-0813">Transport</keyword>
<dbReference type="Pfam" id="PF00909">
    <property type="entry name" value="Ammonium_transp"/>
    <property type="match status" value="1"/>
</dbReference>
<feature type="transmembrane region" description="Helical" evidence="8">
    <location>
        <begin position="55"/>
        <end position="86"/>
    </location>
</feature>
<dbReference type="InterPro" id="IPR024041">
    <property type="entry name" value="NH4_transpt_AmtB-like_dom"/>
</dbReference>
<evidence type="ECO:0000256" key="3">
    <source>
        <dbReference type="ARBA" id="ARBA00022448"/>
    </source>
</evidence>
<feature type="region of interest" description="Disordered" evidence="9">
    <location>
        <begin position="428"/>
        <end position="486"/>
    </location>
</feature>
<evidence type="ECO:0000313" key="11">
    <source>
        <dbReference type="EMBL" id="CAD8806888.1"/>
    </source>
</evidence>
<keyword evidence="6 8" id="KW-0472">Membrane</keyword>
<evidence type="ECO:0000256" key="5">
    <source>
        <dbReference type="ARBA" id="ARBA00022989"/>
    </source>
</evidence>
<feature type="transmembrane region" description="Helical" evidence="8">
    <location>
        <begin position="138"/>
        <end position="160"/>
    </location>
</feature>
<feature type="domain" description="Ammonium transporter AmtB-like" evidence="10">
    <location>
        <begin position="20"/>
        <end position="419"/>
    </location>
</feature>
<dbReference type="AlphaFoldDB" id="A0A7S0W7E8"/>
<evidence type="ECO:0000256" key="9">
    <source>
        <dbReference type="SAM" id="MobiDB-lite"/>
    </source>
</evidence>
<dbReference type="GO" id="GO:0008519">
    <property type="term" value="F:ammonium channel activity"/>
    <property type="evidence" value="ECO:0007669"/>
    <property type="project" value="InterPro"/>
</dbReference>
<dbReference type="PANTHER" id="PTHR43029:SF21">
    <property type="entry name" value="AMMONIUM TRANSPORTER 1"/>
    <property type="match status" value="1"/>
</dbReference>
<dbReference type="SUPFAM" id="SSF111352">
    <property type="entry name" value="Ammonium transporter"/>
    <property type="match status" value="1"/>
</dbReference>
<comment type="similarity">
    <text evidence="2 8">Belongs to the ammonia transporter channel (TC 1.A.11.2) family.</text>
</comment>
<keyword evidence="7 8" id="KW-0924">Ammonia transport</keyword>
<sequence length="486" mass="51845">MVHPQPLVEKCVIDTGDTTWILVSTIFVLGMSPALAFFEAGMLRSKNTLSIISQVFVGNVLLSVMWLFFGYSLSFGTSILGVIGGLEHVFWIGVPYAECGPMASNLPAALFALFQMMFATITPLLMTGAYAERLRWDAFLAFTIAWEVLVYYPVCHWVWGRGFLSRMGVLDYAGGIVIHTTAGAAALVCALFVGPRRDFASFHGEYPPHNLPLAATGAALLWMGWFGFNGGSALGAGSLAVSSVVSTHVGACCSAIVWLFLSMRAHRPAATGILNGVLAGLAGITPASGYVNTQATIVIGLACGFLSYHGCQFSKGRLGIDDALDVHMVHGATGALGSLFVGVFGNLRDADMGGKFFEFQSGPKQFLLQVFGVVFVGAYAAVATWGILRTLQGWMGDLTHDDDRLEIGLDWVDHGEVAYHKLHVLSQPPGDPKGMMSASVGGETGSLHSLPTEEAYRRRSPNTSAHGPLRSHPSDASGDLPYQTSL</sequence>
<evidence type="ECO:0000256" key="7">
    <source>
        <dbReference type="ARBA" id="ARBA00023177"/>
    </source>
</evidence>
<evidence type="ECO:0000256" key="4">
    <source>
        <dbReference type="ARBA" id="ARBA00022692"/>
    </source>
</evidence>
<dbReference type="InterPro" id="IPR018047">
    <property type="entry name" value="Ammonium_transpt_CS"/>
</dbReference>
<dbReference type="PANTHER" id="PTHR43029">
    <property type="entry name" value="AMMONIUM TRANSPORTER MEP2"/>
    <property type="match status" value="1"/>
</dbReference>
<dbReference type="Gene3D" id="1.10.3430.10">
    <property type="entry name" value="Ammonium transporter AmtB like domains"/>
    <property type="match status" value="1"/>
</dbReference>
<feature type="transmembrane region" description="Helical" evidence="8">
    <location>
        <begin position="240"/>
        <end position="261"/>
    </location>
</feature>
<accession>A0A7S0W7E8</accession>
<feature type="transmembrane region" description="Helical" evidence="8">
    <location>
        <begin position="172"/>
        <end position="194"/>
    </location>
</feature>
<name>A0A7S0W7E8_9CRYP</name>
<feature type="transmembrane region" description="Helical" evidence="8">
    <location>
        <begin position="20"/>
        <end position="43"/>
    </location>
</feature>
<protein>
    <recommendedName>
        <fullName evidence="8">Ammonium transporter</fullName>
    </recommendedName>
</protein>
<feature type="transmembrane region" description="Helical" evidence="8">
    <location>
        <begin position="206"/>
        <end position="228"/>
    </location>
</feature>
<evidence type="ECO:0000259" key="10">
    <source>
        <dbReference type="Pfam" id="PF00909"/>
    </source>
</evidence>
<proteinExistence type="inferred from homology"/>
<reference evidence="11" key="1">
    <citation type="submission" date="2021-01" db="EMBL/GenBank/DDBJ databases">
        <authorList>
            <person name="Corre E."/>
            <person name="Pelletier E."/>
            <person name="Niang G."/>
            <person name="Scheremetjew M."/>
            <person name="Finn R."/>
            <person name="Kale V."/>
            <person name="Holt S."/>
            <person name="Cochrane G."/>
            <person name="Meng A."/>
            <person name="Brown T."/>
            <person name="Cohen L."/>
        </authorList>
    </citation>
    <scope>NUCLEOTIDE SEQUENCE</scope>
    <source>
        <strain evidence="11">CCMP443</strain>
    </source>
</reference>
<evidence type="ECO:0000256" key="8">
    <source>
        <dbReference type="RuleBase" id="RU362002"/>
    </source>
</evidence>
<keyword evidence="4 8" id="KW-0812">Transmembrane</keyword>
<keyword evidence="5 8" id="KW-1133">Transmembrane helix</keyword>
<evidence type="ECO:0000256" key="1">
    <source>
        <dbReference type="ARBA" id="ARBA00004141"/>
    </source>
</evidence>
<organism evidence="11">
    <name type="scientific">Hemiselmis tepida</name>
    <dbReference type="NCBI Taxonomy" id="464990"/>
    <lineage>
        <taxon>Eukaryota</taxon>
        <taxon>Cryptophyceae</taxon>
        <taxon>Cryptomonadales</taxon>
        <taxon>Hemiselmidaceae</taxon>
        <taxon>Hemiselmis</taxon>
    </lineage>
</organism>
<dbReference type="InterPro" id="IPR001905">
    <property type="entry name" value="Ammonium_transpt"/>
</dbReference>
<dbReference type="EMBL" id="HBFN01035411">
    <property type="protein sequence ID" value="CAD8806888.1"/>
    <property type="molecule type" value="Transcribed_RNA"/>
</dbReference>
<evidence type="ECO:0000256" key="2">
    <source>
        <dbReference type="ARBA" id="ARBA00005887"/>
    </source>
</evidence>
<comment type="subcellular location">
    <subcellularLocation>
        <location evidence="8">Cell membrane</location>
        <topology evidence="8">Multi-pass membrane protein</topology>
    </subcellularLocation>
    <subcellularLocation>
        <location evidence="1">Membrane</location>
        <topology evidence="1">Multi-pass membrane protein</topology>
    </subcellularLocation>
</comment>
<feature type="transmembrane region" description="Helical" evidence="8">
    <location>
        <begin position="326"/>
        <end position="346"/>
    </location>
</feature>
<gene>
    <name evidence="11" type="ORF">HTEP1355_LOCUS20567</name>
</gene>
<feature type="transmembrane region" description="Helical" evidence="8">
    <location>
        <begin position="366"/>
        <end position="388"/>
    </location>
</feature>
<feature type="transmembrane region" description="Helical" evidence="8">
    <location>
        <begin position="297"/>
        <end position="314"/>
    </location>
</feature>
<evidence type="ECO:0000256" key="6">
    <source>
        <dbReference type="ARBA" id="ARBA00023136"/>
    </source>
</evidence>
<dbReference type="GO" id="GO:0005886">
    <property type="term" value="C:plasma membrane"/>
    <property type="evidence" value="ECO:0007669"/>
    <property type="project" value="UniProtKB-SubCell"/>
</dbReference>
<dbReference type="InterPro" id="IPR029020">
    <property type="entry name" value="Ammonium/urea_transptr"/>
</dbReference>
<feature type="transmembrane region" description="Helical" evidence="8">
    <location>
        <begin position="106"/>
        <end position="126"/>
    </location>
</feature>
<dbReference type="NCBIfam" id="TIGR00836">
    <property type="entry name" value="amt"/>
    <property type="match status" value="1"/>
</dbReference>